<reference evidence="3" key="1">
    <citation type="submission" date="2025-08" db="UniProtKB">
        <authorList>
            <consortium name="RefSeq"/>
        </authorList>
    </citation>
    <scope>IDENTIFICATION</scope>
    <source>
        <tissue evidence="3">Testes</tissue>
    </source>
</reference>
<proteinExistence type="predicted"/>
<feature type="compositionally biased region" description="Basic and acidic residues" evidence="1">
    <location>
        <begin position="316"/>
        <end position="333"/>
    </location>
</feature>
<protein>
    <submittedName>
        <fullName evidence="3">BSD domain-containing protein 1-like</fullName>
    </submittedName>
</protein>
<sequence>MAEGGEGGSWWGGWVQTAKDKSNEAWNFMKKDLVEFGSVVQKDTSAVVATTACTLKDKLKVEESTGSKMRSGFTNFLMGISETLAPKNYGMEEDDDVPQRVIFDRAKARLQDTQTDPGTYLTEPDGPVDVYEEWKETFHVDQHKGDISDLLVASDEVRSIYTKLVNDTWEVTDAVEETVGDVAEKPKKPESPDQSPDKKEIDTEKLETKDVVNQDEVTIKTKEHLEENIGTETKKEEQNNAAFKSEKDDTAKKTEDSVEDTQTAQEAKEHIEGGQEPDKTEPDKTEPDKTELLTGEKALEVNKDKESTTSEGSSIEELRFSDDSSKEKDEADKTVLPVQKDGSGMSSPVQSDNGASKDTSSLSDDWDRDFDIEITEQDLKHVAALATTTEGNEEDLDDWESWE</sequence>
<evidence type="ECO:0000313" key="3">
    <source>
        <dbReference type="RefSeq" id="XP_006817446.1"/>
    </source>
</evidence>
<dbReference type="RefSeq" id="XP_006817446.1">
    <property type="nucleotide sequence ID" value="XM_006817383.1"/>
</dbReference>
<feature type="compositionally biased region" description="Acidic residues" evidence="1">
    <location>
        <begin position="391"/>
        <end position="403"/>
    </location>
</feature>
<name>A0ABM0MBQ5_SACKO</name>
<feature type="compositionally biased region" description="Basic and acidic residues" evidence="1">
    <location>
        <begin position="297"/>
        <end position="308"/>
    </location>
</feature>
<dbReference type="SUPFAM" id="SSF140383">
    <property type="entry name" value="BSD domain-like"/>
    <property type="match status" value="1"/>
</dbReference>
<gene>
    <name evidence="3" type="primary">LOC102801288</name>
</gene>
<dbReference type="Proteomes" id="UP000694865">
    <property type="component" value="Unplaced"/>
</dbReference>
<dbReference type="InterPro" id="IPR035925">
    <property type="entry name" value="BSD_dom_sf"/>
</dbReference>
<feature type="region of interest" description="Disordered" evidence="1">
    <location>
        <begin position="384"/>
        <end position="403"/>
    </location>
</feature>
<evidence type="ECO:0000313" key="2">
    <source>
        <dbReference type="Proteomes" id="UP000694865"/>
    </source>
</evidence>
<dbReference type="Gene3D" id="1.10.3970.10">
    <property type="entry name" value="BSD domain"/>
    <property type="match status" value="1"/>
</dbReference>
<dbReference type="PANTHER" id="PTHR16019">
    <property type="entry name" value="SYNAPSE-ASSOCIATED PROTEIN"/>
    <property type="match status" value="1"/>
</dbReference>
<feature type="compositionally biased region" description="Basic and acidic residues" evidence="1">
    <location>
        <begin position="182"/>
        <end position="256"/>
    </location>
</feature>
<feature type="region of interest" description="Disordered" evidence="1">
    <location>
        <begin position="180"/>
        <end position="369"/>
    </location>
</feature>
<dbReference type="PANTHER" id="PTHR16019:SF5">
    <property type="entry name" value="BSD DOMAIN-CONTAINING PROTEIN 1"/>
    <property type="match status" value="1"/>
</dbReference>
<feature type="compositionally biased region" description="Basic and acidic residues" evidence="1">
    <location>
        <begin position="266"/>
        <end position="291"/>
    </location>
</feature>
<keyword evidence="2" id="KW-1185">Reference proteome</keyword>
<evidence type="ECO:0000256" key="1">
    <source>
        <dbReference type="SAM" id="MobiDB-lite"/>
    </source>
</evidence>
<organism evidence="2 3">
    <name type="scientific">Saccoglossus kowalevskii</name>
    <name type="common">Acorn worm</name>
    <dbReference type="NCBI Taxonomy" id="10224"/>
    <lineage>
        <taxon>Eukaryota</taxon>
        <taxon>Metazoa</taxon>
        <taxon>Hemichordata</taxon>
        <taxon>Enteropneusta</taxon>
        <taxon>Harrimaniidae</taxon>
        <taxon>Saccoglossus</taxon>
    </lineage>
</organism>
<feature type="compositionally biased region" description="Polar residues" evidence="1">
    <location>
        <begin position="344"/>
        <end position="363"/>
    </location>
</feature>
<dbReference type="GeneID" id="102801288"/>
<accession>A0ABM0MBQ5</accession>
<dbReference type="InterPro" id="IPR051494">
    <property type="entry name" value="BSD_domain-containing"/>
</dbReference>